<dbReference type="GO" id="GO:0003676">
    <property type="term" value="F:nucleic acid binding"/>
    <property type="evidence" value="ECO:0007669"/>
    <property type="project" value="InterPro"/>
</dbReference>
<dbReference type="Gene3D" id="1.25.70.10">
    <property type="entry name" value="Transcription termination factor 3, mitochondrial"/>
    <property type="match status" value="1"/>
</dbReference>
<organism evidence="4">
    <name type="scientific">Salvia splendens</name>
    <name type="common">Scarlet sage</name>
    <dbReference type="NCBI Taxonomy" id="180675"/>
    <lineage>
        <taxon>Eukaryota</taxon>
        <taxon>Viridiplantae</taxon>
        <taxon>Streptophyta</taxon>
        <taxon>Embryophyta</taxon>
        <taxon>Tracheophyta</taxon>
        <taxon>Spermatophyta</taxon>
        <taxon>Magnoliopsida</taxon>
        <taxon>eudicotyledons</taxon>
        <taxon>Gunneridae</taxon>
        <taxon>Pentapetalae</taxon>
        <taxon>asterids</taxon>
        <taxon>lamiids</taxon>
        <taxon>Lamiales</taxon>
        <taxon>Lamiaceae</taxon>
        <taxon>Nepetoideae</taxon>
        <taxon>Mentheae</taxon>
        <taxon>Salviinae</taxon>
        <taxon>Salvia</taxon>
        <taxon>Salvia subgen. Calosphace</taxon>
        <taxon>core Calosphace</taxon>
    </lineage>
</organism>
<dbReference type="Pfam" id="PF02536">
    <property type="entry name" value="mTERF"/>
    <property type="match status" value="1"/>
</dbReference>
<reference evidence="4" key="1">
    <citation type="submission" date="2018-01" db="EMBL/GenBank/DDBJ databases">
        <authorList>
            <person name="Mao J.F."/>
        </authorList>
    </citation>
    <scope>NUCLEOTIDE SEQUENCE</scope>
    <source>
        <strain evidence="4">Huo1</strain>
        <tissue evidence="4">Leaf</tissue>
    </source>
</reference>
<evidence type="ECO:0000313" key="5">
    <source>
        <dbReference type="Proteomes" id="UP000298416"/>
    </source>
</evidence>
<dbReference type="EMBL" id="PNBA02000016">
    <property type="protein sequence ID" value="KAG6397177.1"/>
    <property type="molecule type" value="Genomic_DNA"/>
</dbReference>
<comment type="caution">
    <text evidence="4">The sequence shown here is derived from an EMBL/GenBank/DDBJ whole genome shotgun (WGS) entry which is preliminary data.</text>
</comment>
<keyword evidence="2" id="KW-0806">Transcription termination</keyword>
<accession>A0A8X8WLN5</accession>
<comment type="similarity">
    <text evidence="1">Belongs to the mTERF family.</text>
</comment>
<proteinExistence type="inferred from homology"/>
<gene>
    <name evidence="4" type="ORF">SASPL_143342</name>
</gene>
<evidence type="ECO:0008006" key="6">
    <source>
        <dbReference type="Google" id="ProtNLM"/>
    </source>
</evidence>
<keyword evidence="2" id="KW-0805">Transcription regulation</keyword>
<sequence length="328" mass="37304">METGSGIMWFFKHRGFDDKSIHDMFNKCRRLEVVDREIASETWDYLRSTGIPGGKLSMVIRKCPKILTLDLHDKLVPMIQCLATLESRPKEVASAIAKFPHILLQNLEEKLCPLLAFFEVLGAPEKQIGKLILLNPIIVSYSIESKLSRLVDFLAGLGLSKDGMVGRFVAKHPFIMRYSVEKRLRPACEFLRSLGLTEPQLQRAAMNFPEVLCRDVNRVLRSNVTYLESCGFSSSQLAAVVAGYPLVIINSISKLLRPRIKFLKEAMGRSVDEIAEYPGFFRHDIRRLKSRQKLLTQNGVECSLSEMLDCKHKSKYHHHLGTISELLM</sequence>
<evidence type="ECO:0000256" key="3">
    <source>
        <dbReference type="ARBA" id="ARBA00022946"/>
    </source>
</evidence>
<dbReference type="PANTHER" id="PTHR13068">
    <property type="entry name" value="CGI-12 PROTEIN-RELATED"/>
    <property type="match status" value="1"/>
</dbReference>
<name>A0A8X8WLN5_SALSN</name>
<keyword evidence="5" id="KW-1185">Reference proteome</keyword>
<dbReference type="SMART" id="SM00733">
    <property type="entry name" value="Mterf"/>
    <property type="match status" value="8"/>
</dbReference>
<protein>
    <recommendedName>
        <fullName evidence="6">mTERF domain-containing protein, mitochondrial</fullName>
    </recommendedName>
</protein>
<dbReference type="InterPro" id="IPR038538">
    <property type="entry name" value="MTERF_sf"/>
</dbReference>
<dbReference type="GO" id="GO:0006353">
    <property type="term" value="P:DNA-templated transcription termination"/>
    <property type="evidence" value="ECO:0007669"/>
    <property type="project" value="UniProtKB-KW"/>
</dbReference>
<evidence type="ECO:0000256" key="2">
    <source>
        <dbReference type="ARBA" id="ARBA00022472"/>
    </source>
</evidence>
<keyword evidence="3" id="KW-0809">Transit peptide</keyword>
<dbReference type="AlphaFoldDB" id="A0A8X8WLN5"/>
<evidence type="ECO:0000256" key="1">
    <source>
        <dbReference type="ARBA" id="ARBA00007692"/>
    </source>
</evidence>
<dbReference type="InterPro" id="IPR003690">
    <property type="entry name" value="MTERF"/>
</dbReference>
<evidence type="ECO:0000313" key="4">
    <source>
        <dbReference type="EMBL" id="KAG6397177.1"/>
    </source>
</evidence>
<dbReference type="Proteomes" id="UP000298416">
    <property type="component" value="Unassembled WGS sequence"/>
</dbReference>
<dbReference type="PANTHER" id="PTHR13068:SF151">
    <property type="entry name" value="TRANSCRIPTION TERMINATION FACTOR MTERF9, CHLOROPLASTIC"/>
    <property type="match status" value="1"/>
</dbReference>
<keyword evidence="2" id="KW-0804">Transcription</keyword>
<reference evidence="4" key="2">
    <citation type="submission" date="2020-08" db="EMBL/GenBank/DDBJ databases">
        <title>Plant Genome Project.</title>
        <authorList>
            <person name="Zhang R.-G."/>
        </authorList>
    </citation>
    <scope>NUCLEOTIDE SEQUENCE</scope>
    <source>
        <strain evidence="4">Huo1</strain>
        <tissue evidence="4">Leaf</tissue>
    </source>
</reference>